<evidence type="ECO:0000313" key="2">
    <source>
        <dbReference type="EMBL" id="SNR66397.1"/>
    </source>
</evidence>
<protein>
    <recommendedName>
        <fullName evidence="1">DUF4422 domain-containing protein</fullName>
    </recommendedName>
</protein>
<accession>A0A238Y5M5</accession>
<reference evidence="3" key="1">
    <citation type="submission" date="2017-06" db="EMBL/GenBank/DDBJ databases">
        <authorList>
            <person name="Varghese N."/>
            <person name="Submissions S."/>
        </authorList>
    </citation>
    <scope>NUCLEOTIDE SEQUENCE [LARGE SCALE GENOMIC DNA]</scope>
    <source>
        <strain evidence="3">DSM 26170</strain>
    </source>
</reference>
<proteinExistence type="predicted"/>
<dbReference type="AlphaFoldDB" id="A0A238Y5M5"/>
<dbReference type="Pfam" id="PF14393">
    <property type="entry name" value="DUF4422"/>
    <property type="match status" value="1"/>
</dbReference>
<gene>
    <name evidence="2" type="ORF">SAMN06265378_1157</name>
</gene>
<evidence type="ECO:0000259" key="1">
    <source>
        <dbReference type="Pfam" id="PF14393"/>
    </source>
</evidence>
<dbReference type="Proteomes" id="UP000198409">
    <property type="component" value="Unassembled WGS sequence"/>
</dbReference>
<dbReference type="RefSeq" id="WP_089389096.1">
    <property type="nucleotide sequence ID" value="NZ_FZNM01000015.1"/>
</dbReference>
<organism evidence="2 3">
    <name type="scientific">Paracoccus sediminis</name>
    <dbReference type="NCBI Taxonomy" id="1214787"/>
    <lineage>
        <taxon>Bacteria</taxon>
        <taxon>Pseudomonadati</taxon>
        <taxon>Pseudomonadota</taxon>
        <taxon>Alphaproteobacteria</taxon>
        <taxon>Rhodobacterales</taxon>
        <taxon>Paracoccaceae</taxon>
        <taxon>Paracoccus</taxon>
    </lineage>
</organism>
<sequence>MTSPPSVQDFPEARADARAEARIYVAYHDARPVLGGRHLVPIQVGRALTGVLLPGVAGDDTGDNLSRLNPEYCELTAHYWAWRNDPADAPMGLMHYRRLFDLGGRQPARSHPERHVARFDAAAWAQDVDRHVAGAGRSDLVVPRPIRLRRSLARQYGRCHDPSHLRALRAVAAERRPDFAPALDRVLGGNRLLLGNMFIMPRPVFDHYSALLFPILAETRARIAAAGPGSGYQARYPGFLAERILTAYVLGGHARAAFPDLRVVHKTVLNIDATGPAAAGWPHLLRLCLERRIGLGDAWTLGTGRSRNRTAR</sequence>
<evidence type="ECO:0000313" key="3">
    <source>
        <dbReference type="Proteomes" id="UP000198409"/>
    </source>
</evidence>
<name>A0A238Y5M5_9RHOB</name>
<dbReference type="InterPro" id="IPR025536">
    <property type="entry name" value="DUF4422"/>
</dbReference>
<feature type="domain" description="DUF4422" evidence="1">
    <location>
        <begin position="22"/>
        <end position="249"/>
    </location>
</feature>
<dbReference type="EMBL" id="FZNM01000015">
    <property type="protein sequence ID" value="SNR66397.1"/>
    <property type="molecule type" value="Genomic_DNA"/>
</dbReference>